<dbReference type="InterPro" id="IPR007042">
    <property type="entry name" value="SERRATE/Ars2_C"/>
</dbReference>
<keyword evidence="4" id="KW-0862">Zinc</keyword>
<dbReference type="PANTHER" id="PTHR13165">
    <property type="entry name" value="ARSENITE-RESISTANCE PROTEIN 2"/>
    <property type="match status" value="1"/>
</dbReference>
<comment type="similarity">
    <text evidence="2">Belongs to the ARS2 family.</text>
</comment>
<dbReference type="GO" id="GO:0016604">
    <property type="term" value="C:nuclear body"/>
    <property type="evidence" value="ECO:0007669"/>
    <property type="project" value="TreeGrafter"/>
</dbReference>
<dbReference type="SUPFAM" id="SSF54928">
    <property type="entry name" value="RNA-binding domain, RBD"/>
    <property type="match status" value="1"/>
</dbReference>
<keyword evidence="8" id="KW-1185">Reference proteome</keyword>
<dbReference type="GO" id="GO:0003676">
    <property type="term" value="F:nucleic acid binding"/>
    <property type="evidence" value="ECO:0007669"/>
    <property type="project" value="InterPro"/>
</dbReference>
<dbReference type="InterPro" id="IPR021933">
    <property type="entry name" value="SERRATE/Ars2_N"/>
</dbReference>
<dbReference type="GO" id="GO:0016070">
    <property type="term" value="P:RNA metabolic process"/>
    <property type="evidence" value="ECO:0007669"/>
    <property type="project" value="UniProtKB-ARBA"/>
</dbReference>
<dbReference type="AlphaFoldDB" id="A0AAD5S584"/>
<dbReference type="InterPro" id="IPR035979">
    <property type="entry name" value="RBD_domain_sf"/>
</dbReference>
<sequence length="748" mass="84715">MHSDMAYDDTMGSGDESGGQRRDKFKKERRHDTHYGDGKDEFGRDRNVSSNPGYDNNDRPHFNKRPRSPASPEDGRRQKSRRDVSRSPPRGPSNSNTDTYIPNYNENGYRPAPRLGPAPQQMVLVGIDGLGQPIYAPLMMDAEDGGHGRRRGGRDSERERDRDIFDDPVNADYLVNHEYFCAYLRQEDDRSRRRGEEPIGEKEMDRRYEIYKENWSRKMQEKFFAEEKGKEWFLEKYHPEQSKPLRAEIVRRRHELLRKFTTGLNAGKYDNANFDEPEKIGSSLGELKNDEEGQKEGEKKDGGDGEKAMEVDGDGGSGEKEGKKEVKKEGKSEEEDAWGISNPEEGEPLFALFIKSIPPQVKRAELLEIVQKAEGFQYLVLSDPKPDKKFHRLGWIVFRDGTNMEAAMKTLSATMSIQIPIEFDPSASPPGPDAPTTRTFTFHLAMHHHVQVRTKVAPGETNRPERLRADLEQVKRLCGVLDEECGFVYEDGAGGVQRRLDEVLLERCEGKDVEVAKDKKALDLYIEYLRRVHTYDYYGGIESTSPEDHARRAATFLRRPASRDQIRKDWTDRLDERIQLRIQKPIDGELIWKRGGKRVEDFVDQSVTREYVKKEGEGKYRCGSCEKLFRGEEFVRKHVRSKHSELAEAFKTEAVYFNNWVRDVNRLEPWKMGGVDARGEKGGSAVGVNGMGGPGGPGLTPLPFLPPGMPMLNPLMGMMPFMPGMMPFGMGMPGVGVGGGGGGGRGEA</sequence>
<feature type="region of interest" description="Disordered" evidence="5">
    <location>
        <begin position="1"/>
        <end position="115"/>
    </location>
</feature>
<evidence type="ECO:0000256" key="4">
    <source>
        <dbReference type="PROSITE-ProRule" id="PRU00042"/>
    </source>
</evidence>
<feature type="non-terminal residue" evidence="7">
    <location>
        <position position="1"/>
    </location>
</feature>
<reference evidence="7" key="1">
    <citation type="submission" date="2020-05" db="EMBL/GenBank/DDBJ databases">
        <title>Phylogenomic resolution of chytrid fungi.</title>
        <authorList>
            <person name="Stajich J.E."/>
            <person name="Amses K."/>
            <person name="Simmons R."/>
            <person name="Seto K."/>
            <person name="Myers J."/>
            <person name="Bonds A."/>
            <person name="Quandt C.A."/>
            <person name="Barry K."/>
            <person name="Liu P."/>
            <person name="Grigoriev I."/>
            <person name="Longcore J.E."/>
            <person name="James T.Y."/>
        </authorList>
    </citation>
    <scope>NUCLEOTIDE SEQUENCE</scope>
    <source>
        <strain evidence="7">JEL0318</strain>
    </source>
</reference>
<keyword evidence="3" id="KW-0539">Nucleus</keyword>
<evidence type="ECO:0000313" key="8">
    <source>
        <dbReference type="Proteomes" id="UP001212841"/>
    </source>
</evidence>
<gene>
    <name evidence="7" type="ORF">HK097_000717</name>
</gene>
<keyword evidence="4" id="KW-0479">Metal-binding</keyword>
<evidence type="ECO:0000256" key="1">
    <source>
        <dbReference type="ARBA" id="ARBA00004123"/>
    </source>
</evidence>
<dbReference type="InterPro" id="IPR013087">
    <property type="entry name" value="Znf_C2H2_type"/>
</dbReference>
<evidence type="ECO:0000256" key="3">
    <source>
        <dbReference type="ARBA" id="ARBA00023242"/>
    </source>
</evidence>
<dbReference type="PROSITE" id="PS50157">
    <property type="entry name" value="ZINC_FINGER_C2H2_2"/>
    <property type="match status" value="1"/>
</dbReference>
<dbReference type="Gene3D" id="3.30.70.330">
    <property type="match status" value="1"/>
</dbReference>
<feature type="region of interest" description="Disordered" evidence="5">
    <location>
        <begin position="267"/>
        <end position="342"/>
    </location>
</feature>
<keyword evidence="4" id="KW-0863">Zinc-finger</keyword>
<accession>A0AAD5S584</accession>
<dbReference type="InterPro" id="IPR012677">
    <property type="entry name" value="Nucleotide-bd_a/b_plait_sf"/>
</dbReference>
<dbReference type="GO" id="GO:0031047">
    <property type="term" value="P:regulatory ncRNA-mediated gene silencing"/>
    <property type="evidence" value="ECO:0007669"/>
    <property type="project" value="UniProtKB-ARBA"/>
</dbReference>
<dbReference type="Pfam" id="PF04959">
    <property type="entry name" value="ARS2"/>
    <property type="match status" value="1"/>
</dbReference>
<dbReference type="EMBL" id="JADGJD010001134">
    <property type="protein sequence ID" value="KAJ3046592.1"/>
    <property type="molecule type" value="Genomic_DNA"/>
</dbReference>
<dbReference type="Pfam" id="PF12066">
    <property type="entry name" value="SERRATE_Ars2_N"/>
    <property type="match status" value="1"/>
</dbReference>
<evidence type="ECO:0000256" key="5">
    <source>
        <dbReference type="SAM" id="MobiDB-lite"/>
    </source>
</evidence>
<feature type="compositionally biased region" description="Polar residues" evidence="5">
    <location>
        <begin position="97"/>
        <end position="106"/>
    </location>
</feature>
<comment type="caution">
    <text evidence="7">The sequence shown here is derived from an EMBL/GenBank/DDBJ whole genome shotgun (WGS) entry which is preliminary data.</text>
</comment>
<evidence type="ECO:0000256" key="2">
    <source>
        <dbReference type="ARBA" id="ARBA00005407"/>
    </source>
</evidence>
<evidence type="ECO:0000259" key="6">
    <source>
        <dbReference type="PROSITE" id="PS50157"/>
    </source>
</evidence>
<feature type="compositionally biased region" description="Basic and acidic residues" evidence="5">
    <location>
        <begin position="73"/>
        <end position="85"/>
    </location>
</feature>
<feature type="compositionally biased region" description="Basic and acidic residues" evidence="5">
    <location>
        <begin position="317"/>
        <end position="331"/>
    </location>
</feature>
<dbReference type="PROSITE" id="PS00028">
    <property type="entry name" value="ZINC_FINGER_C2H2_1"/>
    <property type="match status" value="1"/>
</dbReference>
<dbReference type="GO" id="GO:0008270">
    <property type="term" value="F:zinc ion binding"/>
    <property type="evidence" value="ECO:0007669"/>
    <property type="project" value="UniProtKB-KW"/>
</dbReference>
<feature type="domain" description="C2H2-type" evidence="6">
    <location>
        <begin position="620"/>
        <end position="648"/>
    </location>
</feature>
<proteinExistence type="inferred from homology"/>
<dbReference type="Proteomes" id="UP001212841">
    <property type="component" value="Unassembled WGS sequence"/>
</dbReference>
<feature type="region of interest" description="Disordered" evidence="5">
    <location>
        <begin position="139"/>
        <end position="162"/>
    </location>
</feature>
<feature type="compositionally biased region" description="Basic and acidic residues" evidence="5">
    <location>
        <begin position="287"/>
        <end position="310"/>
    </location>
</feature>
<feature type="compositionally biased region" description="Basic and acidic residues" evidence="5">
    <location>
        <begin position="18"/>
        <end position="47"/>
    </location>
</feature>
<dbReference type="PANTHER" id="PTHR13165:SF0">
    <property type="entry name" value="SERRATE RNA EFFECTOR MOLECULE HOMOLOG"/>
    <property type="match status" value="1"/>
</dbReference>
<name>A0AAD5S584_9FUNG</name>
<feature type="compositionally biased region" description="Basic and acidic residues" evidence="5">
    <location>
        <begin position="153"/>
        <end position="162"/>
    </location>
</feature>
<protein>
    <recommendedName>
        <fullName evidence="6">C2H2-type domain-containing protein</fullName>
    </recommendedName>
</protein>
<organism evidence="7 8">
    <name type="scientific">Rhizophlyctis rosea</name>
    <dbReference type="NCBI Taxonomy" id="64517"/>
    <lineage>
        <taxon>Eukaryota</taxon>
        <taxon>Fungi</taxon>
        <taxon>Fungi incertae sedis</taxon>
        <taxon>Chytridiomycota</taxon>
        <taxon>Chytridiomycota incertae sedis</taxon>
        <taxon>Chytridiomycetes</taxon>
        <taxon>Rhizophlyctidales</taxon>
        <taxon>Rhizophlyctidaceae</taxon>
        <taxon>Rhizophlyctis</taxon>
    </lineage>
</organism>
<dbReference type="InterPro" id="IPR039727">
    <property type="entry name" value="SE/Ars2"/>
</dbReference>
<comment type="subcellular location">
    <subcellularLocation>
        <location evidence="1">Nucleus</location>
    </subcellularLocation>
</comment>
<feature type="compositionally biased region" description="Low complexity" evidence="5">
    <location>
        <begin position="86"/>
        <end position="96"/>
    </location>
</feature>
<evidence type="ECO:0000313" key="7">
    <source>
        <dbReference type="EMBL" id="KAJ3046592.1"/>
    </source>
</evidence>